<evidence type="ECO:0008006" key="3">
    <source>
        <dbReference type="Google" id="ProtNLM"/>
    </source>
</evidence>
<dbReference type="PATRIC" id="fig|1088869.3.peg.185"/>
<dbReference type="InterPro" id="IPR007833">
    <property type="entry name" value="Capsule_polysaccharide_synth"/>
</dbReference>
<keyword evidence="2" id="KW-1185">Reference proteome</keyword>
<dbReference type="GO" id="GO:0000271">
    <property type="term" value="P:polysaccharide biosynthetic process"/>
    <property type="evidence" value="ECO:0007669"/>
    <property type="project" value="InterPro"/>
</dbReference>
<accession>G6XFB9</accession>
<dbReference type="GO" id="GO:0015774">
    <property type="term" value="P:polysaccharide transport"/>
    <property type="evidence" value="ECO:0007669"/>
    <property type="project" value="InterPro"/>
</dbReference>
<dbReference type="EMBL" id="AGQV01000001">
    <property type="protein sequence ID" value="EHH68877.1"/>
    <property type="molecule type" value="Genomic_DNA"/>
</dbReference>
<dbReference type="STRING" id="1088869.GMO_01840"/>
<organism evidence="1 2">
    <name type="scientific">Gluconobacter morbifer G707</name>
    <dbReference type="NCBI Taxonomy" id="1088869"/>
    <lineage>
        <taxon>Bacteria</taxon>
        <taxon>Pseudomonadati</taxon>
        <taxon>Pseudomonadota</taxon>
        <taxon>Alphaproteobacteria</taxon>
        <taxon>Acetobacterales</taxon>
        <taxon>Acetobacteraceae</taxon>
        <taxon>Gluconobacter</taxon>
    </lineage>
</organism>
<dbReference type="Proteomes" id="UP000004949">
    <property type="component" value="Unassembled WGS sequence"/>
</dbReference>
<dbReference type="Pfam" id="PF05159">
    <property type="entry name" value="Capsule_synth"/>
    <property type="match status" value="1"/>
</dbReference>
<sequence length="573" mass="63472">MQGIKRNARPHAMLNPLRLPPARFHDVPSLGRIVAPWPEVPSAVGKGTNTLERLRTERLGGTFWRPQAAGHGPVPHLVSLLSDNPSGLELIRRLTERFGAQSVLVIAGEAVTSVLPVEAGVHILRNVEPHSLLCRTGHVWALDVDDWAMLGLVHGCTVTVLNGAVETRLHPSDLEHWLRNGIVWRSPFTQDRLDLEDAIEVLSDARRFWEQTRGIGVCVGMAWWKRARMAQFLDGPFPPPVFRRTAKAAVRAACARNGEIAVWTSRVPPGLRRQAHRAGNGVRQVEDGFLRSVGLGSDLLPPSSIVIDGRGIYFDPSRPSDLEHLLATTEFTPSLRDRARRLTKTLVERNISKYGADAAAGPAFQAAPGQTVILVPGQVGDDLSIRLGCCDVRDNLSLLQTVRARNPQAYVIFRPHPDVDAGHRAGAIPDRQALLHADKVLRGGAMTALIRQVDEVHTMTSLAGFEALLRGKKTVTYGQPFYAGWSLTRDMAPPVSRRGRMLLLEDLVAATLILYPCYLDPVTRLPCGPEILIQRLSQSELWQPGLVIRLRRLQGRLRRRLSRLLMLLKRDMP</sequence>
<dbReference type="CDD" id="cd16439">
    <property type="entry name" value="beta_Kdo_transferase_KpsC_2"/>
    <property type="match status" value="1"/>
</dbReference>
<evidence type="ECO:0000313" key="1">
    <source>
        <dbReference type="EMBL" id="EHH68877.1"/>
    </source>
</evidence>
<dbReference type="AlphaFoldDB" id="G6XFB9"/>
<proteinExistence type="predicted"/>
<gene>
    <name evidence="1" type="ORF">GMO_01840</name>
</gene>
<dbReference type="RefSeq" id="WP_008850334.1">
    <property type="nucleotide sequence ID" value="NZ_AGQV01000001.1"/>
</dbReference>
<reference evidence="1 2" key="1">
    <citation type="submission" date="2011-10" db="EMBL/GenBank/DDBJ databases">
        <title>Genome sequence of Gluconobacter morbifer G707, isolated from Drosophila gut.</title>
        <authorList>
            <person name="Lee W.-J."/>
            <person name="Kim E.-K."/>
        </authorList>
    </citation>
    <scope>NUCLEOTIDE SEQUENCE [LARGE SCALE GENOMIC DNA]</scope>
    <source>
        <strain evidence="1 2">G707</strain>
    </source>
</reference>
<dbReference type="OrthoDB" id="543755at2"/>
<name>G6XFB9_9PROT</name>
<evidence type="ECO:0000313" key="2">
    <source>
        <dbReference type="Proteomes" id="UP000004949"/>
    </source>
</evidence>
<comment type="caution">
    <text evidence="1">The sequence shown here is derived from an EMBL/GenBank/DDBJ whole genome shotgun (WGS) entry which is preliminary data.</text>
</comment>
<dbReference type="eggNOG" id="COG3563">
    <property type="taxonomic scope" value="Bacteria"/>
</dbReference>
<protein>
    <recommendedName>
        <fullName evidence="3">Capsule polysaccharide export protein</fullName>
    </recommendedName>
</protein>